<dbReference type="Proteomes" id="UP000828390">
    <property type="component" value="Unassembled WGS sequence"/>
</dbReference>
<sequence length="55" mass="6133">MLWKSVGLCITQKATDTLGARNIRTGLMRGHKAVIERETPPPQSLPQKHQGHSQE</sequence>
<reference evidence="2" key="2">
    <citation type="submission" date="2020-11" db="EMBL/GenBank/DDBJ databases">
        <authorList>
            <person name="McCartney M.A."/>
            <person name="Auch B."/>
            <person name="Kono T."/>
            <person name="Mallez S."/>
            <person name="Becker A."/>
            <person name="Gohl D.M."/>
            <person name="Silverstein K.A.T."/>
            <person name="Koren S."/>
            <person name="Bechman K.B."/>
            <person name="Herman A."/>
            <person name="Abrahante J.E."/>
            <person name="Garbe J."/>
        </authorList>
    </citation>
    <scope>NUCLEOTIDE SEQUENCE</scope>
    <source>
        <strain evidence="2">Duluth1</strain>
        <tissue evidence="2">Whole animal</tissue>
    </source>
</reference>
<reference evidence="2" key="1">
    <citation type="journal article" date="2019" name="bioRxiv">
        <title>The Genome of the Zebra Mussel, Dreissena polymorpha: A Resource for Invasive Species Research.</title>
        <authorList>
            <person name="McCartney M.A."/>
            <person name="Auch B."/>
            <person name="Kono T."/>
            <person name="Mallez S."/>
            <person name="Zhang Y."/>
            <person name="Obille A."/>
            <person name="Becker A."/>
            <person name="Abrahante J.E."/>
            <person name="Garbe J."/>
            <person name="Badalamenti J.P."/>
            <person name="Herman A."/>
            <person name="Mangelson H."/>
            <person name="Liachko I."/>
            <person name="Sullivan S."/>
            <person name="Sone E.D."/>
            <person name="Koren S."/>
            <person name="Silverstein K.A.T."/>
            <person name="Beckman K.B."/>
            <person name="Gohl D.M."/>
        </authorList>
    </citation>
    <scope>NUCLEOTIDE SEQUENCE</scope>
    <source>
        <strain evidence="2">Duluth1</strain>
        <tissue evidence="2">Whole animal</tissue>
    </source>
</reference>
<protein>
    <submittedName>
        <fullName evidence="2">Uncharacterized protein</fullName>
    </submittedName>
</protein>
<feature type="region of interest" description="Disordered" evidence="1">
    <location>
        <begin position="33"/>
        <end position="55"/>
    </location>
</feature>
<dbReference type="EMBL" id="JAIWYP010000008">
    <property type="protein sequence ID" value="KAH3790899.1"/>
    <property type="molecule type" value="Genomic_DNA"/>
</dbReference>
<evidence type="ECO:0000313" key="3">
    <source>
        <dbReference type="Proteomes" id="UP000828390"/>
    </source>
</evidence>
<proteinExistence type="predicted"/>
<dbReference type="AlphaFoldDB" id="A0A9D4F1Y7"/>
<evidence type="ECO:0000256" key="1">
    <source>
        <dbReference type="SAM" id="MobiDB-lite"/>
    </source>
</evidence>
<gene>
    <name evidence="2" type="ORF">DPMN_169107</name>
</gene>
<evidence type="ECO:0000313" key="2">
    <source>
        <dbReference type="EMBL" id="KAH3790899.1"/>
    </source>
</evidence>
<accession>A0A9D4F1Y7</accession>
<comment type="caution">
    <text evidence="2">The sequence shown here is derived from an EMBL/GenBank/DDBJ whole genome shotgun (WGS) entry which is preliminary data.</text>
</comment>
<keyword evidence="3" id="KW-1185">Reference proteome</keyword>
<organism evidence="2 3">
    <name type="scientific">Dreissena polymorpha</name>
    <name type="common">Zebra mussel</name>
    <name type="synonym">Mytilus polymorpha</name>
    <dbReference type="NCBI Taxonomy" id="45954"/>
    <lineage>
        <taxon>Eukaryota</taxon>
        <taxon>Metazoa</taxon>
        <taxon>Spiralia</taxon>
        <taxon>Lophotrochozoa</taxon>
        <taxon>Mollusca</taxon>
        <taxon>Bivalvia</taxon>
        <taxon>Autobranchia</taxon>
        <taxon>Heteroconchia</taxon>
        <taxon>Euheterodonta</taxon>
        <taxon>Imparidentia</taxon>
        <taxon>Neoheterodontei</taxon>
        <taxon>Myida</taxon>
        <taxon>Dreissenoidea</taxon>
        <taxon>Dreissenidae</taxon>
        <taxon>Dreissena</taxon>
    </lineage>
</organism>
<name>A0A9D4F1Y7_DREPO</name>